<evidence type="ECO:0000313" key="1">
    <source>
        <dbReference type="EMBL" id="CAA9379122.1"/>
    </source>
</evidence>
<reference evidence="1" key="1">
    <citation type="submission" date="2020-02" db="EMBL/GenBank/DDBJ databases">
        <authorList>
            <person name="Meier V. D."/>
        </authorList>
    </citation>
    <scope>NUCLEOTIDE SEQUENCE</scope>
    <source>
        <strain evidence="1">AVDCRST_MAG89</strain>
    </source>
</reference>
<name>A0A6J4NAY2_9BACT</name>
<sequence>MARTLFFSPASLRLCVSPAVLPATGIRRGKRKRPGEPRSCGSFRALCVSV</sequence>
<organism evidence="1">
    <name type="scientific">uncultured Gemmatimonadota bacterium</name>
    <dbReference type="NCBI Taxonomy" id="203437"/>
    <lineage>
        <taxon>Bacteria</taxon>
        <taxon>Pseudomonadati</taxon>
        <taxon>Gemmatimonadota</taxon>
        <taxon>environmental samples</taxon>
    </lineage>
</organism>
<gene>
    <name evidence="1" type="ORF">AVDCRST_MAG89-5231</name>
</gene>
<dbReference type="AlphaFoldDB" id="A0A6J4NAY2"/>
<dbReference type="EMBL" id="CADCTV010001098">
    <property type="protein sequence ID" value="CAA9379122.1"/>
    <property type="molecule type" value="Genomic_DNA"/>
</dbReference>
<accession>A0A6J4NAY2</accession>
<protein>
    <submittedName>
        <fullName evidence="1">Uncharacterized protein</fullName>
    </submittedName>
</protein>
<proteinExistence type="predicted"/>